<organism evidence="1 4">
    <name type="scientific">Rhizobium fabae</name>
    <dbReference type="NCBI Taxonomy" id="573179"/>
    <lineage>
        <taxon>Bacteria</taxon>
        <taxon>Pseudomonadati</taxon>
        <taxon>Pseudomonadota</taxon>
        <taxon>Alphaproteobacteria</taxon>
        <taxon>Hyphomicrobiales</taxon>
        <taxon>Rhizobiaceae</taxon>
        <taxon>Rhizobium/Agrobacterium group</taxon>
        <taxon>Rhizobium</taxon>
    </lineage>
</organism>
<dbReference type="Proteomes" id="UP000545490">
    <property type="component" value="Unassembled WGS sequence"/>
</dbReference>
<accession>A0A7W6B4C4</accession>
<dbReference type="AlphaFoldDB" id="A0A7W6B4C4"/>
<protein>
    <submittedName>
        <fullName evidence="1">Uncharacterized protein</fullName>
    </submittedName>
</protein>
<name>A0A7W6B4C4_9HYPH</name>
<evidence type="ECO:0000313" key="2">
    <source>
        <dbReference type="EMBL" id="RUM14462.1"/>
    </source>
</evidence>
<keyword evidence="3" id="KW-1185">Reference proteome</keyword>
<dbReference type="EMBL" id="JACIDG010000004">
    <property type="protein sequence ID" value="MBB3914636.1"/>
    <property type="molecule type" value="Genomic_DNA"/>
</dbReference>
<dbReference type="Proteomes" id="UP000272004">
    <property type="component" value="Unassembled WGS sequence"/>
</dbReference>
<reference evidence="1 4" key="2">
    <citation type="submission" date="2020-08" db="EMBL/GenBank/DDBJ databases">
        <title>Genomic Encyclopedia of Type Strains, Phase IV (KMG-IV): sequencing the most valuable type-strain genomes for metagenomic binning, comparative biology and taxonomic classification.</title>
        <authorList>
            <person name="Goeker M."/>
        </authorList>
    </citation>
    <scope>NUCLEOTIDE SEQUENCE [LARGE SCALE GENOMIC DNA]</scope>
    <source>
        <strain evidence="1 4">DSM 19331</strain>
    </source>
</reference>
<dbReference type="RefSeq" id="WP_126823891.1">
    <property type="nucleotide sequence ID" value="NZ_JACIDG010000004.1"/>
</dbReference>
<evidence type="ECO:0000313" key="1">
    <source>
        <dbReference type="EMBL" id="MBB3914636.1"/>
    </source>
</evidence>
<proteinExistence type="predicted"/>
<evidence type="ECO:0000313" key="4">
    <source>
        <dbReference type="Proteomes" id="UP000545490"/>
    </source>
</evidence>
<evidence type="ECO:0000313" key="3">
    <source>
        <dbReference type="Proteomes" id="UP000272004"/>
    </source>
</evidence>
<gene>
    <name evidence="2" type="ORF">EFB14_06935</name>
    <name evidence="1" type="ORF">GGQ65_001918</name>
</gene>
<sequence length="153" mass="17125">MIGYPDEIDCIWVGSDSNGFVAAFVTAGFGCIPWGALKDAVLPIENIELSLAELPSISDANLLISYPRPDDFIALAQKGLFVYDWPDVHRVERDYTRKYEKVAAPTNPVLMQKLPPLLRASAAGIKFNLLFSQENFVRVEDHFQPWEIEAPSL</sequence>
<reference evidence="2 3" key="1">
    <citation type="submission" date="2018-11" db="EMBL/GenBank/DDBJ databases">
        <authorList>
            <person name="Huo Y."/>
        </authorList>
    </citation>
    <scope>NUCLEOTIDE SEQUENCE [LARGE SCALE GENOMIC DNA]</scope>
    <source>
        <strain evidence="2 3">CCBAU 33202</strain>
    </source>
</reference>
<dbReference type="EMBL" id="RJJU01000004">
    <property type="protein sequence ID" value="RUM14462.1"/>
    <property type="molecule type" value="Genomic_DNA"/>
</dbReference>
<comment type="caution">
    <text evidence="1">The sequence shown here is derived from an EMBL/GenBank/DDBJ whole genome shotgun (WGS) entry which is preliminary data.</text>
</comment>